<reference evidence="2" key="2">
    <citation type="journal article" date="2015" name="Fish Shellfish Immunol.">
        <title>Early steps in the European eel (Anguilla anguilla)-Vibrio vulnificus interaction in the gills: Role of the RtxA13 toxin.</title>
        <authorList>
            <person name="Callol A."/>
            <person name="Pajuelo D."/>
            <person name="Ebbesson L."/>
            <person name="Teles M."/>
            <person name="MacKenzie S."/>
            <person name="Amaro C."/>
        </authorList>
    </citation>
    <scope>NUCLEOTIDE SEQUENCE</scope>
</reference>
<accession>A0A0E9VC62</accession>
<organism evidence="2">
    <name type="scientific">Anguilla anguilla</name>
    <name type="common">European freshwater eel</name>
    <name type="synonym">Muraena anguilla</name>
    <dbReference type="NCBI Taxonomy" id="7936"/>
    <lineage>
        <taxon>Eukaryota</taxon>
        <taxon>Metazoa</taxon>
        <taxon>Chordata</taxon>
        <taxon>Craniata</taxon>
        <taxon>Vertebrata</taxon>
        <taxon>Euteleostomi</taxon>
        <taxon>Actinopterygii</taxon>
        <taxon>Neopterygii</taxon>
        <taxon>Teleostei</taxon>
        <taxon>Anguilliformes</taxon>
        <taxon>Anguillidae</taxon>
        <taxon>Anguilla</taxon>
    </lineage>
</organism>
<sequence length="37" mass="4148">MFSEGRGGELQRTACCSETQKHQGQRHHADCLQTGKM</sequence>
<feature type="region of interest" description="Disordered" evidence="1">
    <location>
        <begin position="17"/>
        <end position="37"/>
    </location>
</feature>
<evidence type="ECO:0000313" key="2">
    <source>
        <dbReference type="EMBL" id="JAH75050.1"/>
    </source>
</evidence>
<proteinExistence type="predicted"/>
<dbReference type="AlphaFoldDB" id="A0A0E9VC62"/>
<name>A0A0E9VC62_ANGAN</name>
<protein>
    <submittedName>
        <fullName evidence="2">Uncharacterized protein</fullName>
    </submittedName>
</protein>
<dbReference type="EMBL" id="GBXM01033527">
    <property type="protein sequence ID" value="JAH75050.1"/>
    <property type="molecule type" value="Transcribed_RNA"/>
</dbReference>
<evidence type="ECO:0000256" key="1">
    <source>
        <dbReference type="SAM" id="MobiDB-lite"/>
    </source>
</evidence>
<reference evidence="2" key="1">
    <citation type="submission" date="2014-11" db="EMBL/GenBank/DDBJ databases">
        <authorList>
            <person name="Amaro Gonzalez C."/>
        </authorList>
    </citation>
    <scope>NUCLEOTIDE SEQUENCE</scope>
</reference>